<dbReference type="Proteomes" id="UP000821865">
    <property type="component" value="Chromosome 7"/>
</dbReference>
<organism evidence="1 2">
    <name type="scientific">Dermacentor silvarum</name>
    <name type="common">Tick</name>
    <dbReference type="NCBI Taxonomy" id="543639"/>
    <lineage>
        <taxon>Eukaryota</taxon>
        <taxon>Metazoa</taxon>
        <taxon>Ecdysozoa</taxon>
        <taxon>Arthropoda</taxon>
        <taxon>Chelicerata</taxon>
        <taxon>Arachnida</taxon>
        <taxon>Acari</taxon>
        <taxon>Parasitiformes</taxon>
        <taxon>Ixodida</taxon>
        <taxon>Ixodoidea</taxon>
        <taxon>Ixodidae</taxon>
        <taxon>Rhipicephalinae</taxon>
        <taxon>Dermacentor</taxon>
    </lineage>
</organism>
<evidence type="ECO:0000313" key="1">
    <source>
        <dbReference type="EMBL" id="KAH7940833.1"/>
    </source>
</evidence>
<proteinExistence type="predicted"/>
<comment type="caution">
    <text evidence="1">The sequence shown here is derived from an EMBL/GenBank/DDBJ whole genome shotgun (WGS) entry which is preliminary data.</text>
</comment>
<accession>A0ACB8CDS8</accession>
<keyword evidence="2" id="KW-1185">Reference proteome</keyword>
<evidence type="ECO:0000313" key="2">
    <source>
        <dbReference type="Proteomes" id="UP000821865"/>
    </source>
</evidence>
<reference evidence="1" key="1">
    <citation type="submission" date="2020-05" db="EMBL/GenBank/DDBJ databases">
        <title>Large-scale comparative analyses of tick genomes elucidate their genetic diversity and vector capacities.</title>
        <authorList>
            <person name="Jia N."/>
            <person name="Wang J."/>
            <person name="Shi W."/>
            <person name="Du L."/>
            <person name="Sun Y."/>
            <person name="Zhan W."/>
            <person name="Jiang J."/>
            <person name="Wang Q."/>
            <person name="Zhang B."/>
            <person name="Ji P."/>
            <person name="Sakyi L.B."/>
            <person name="Cui X."/>
            <person name="Yuan T."/>
            <person name="Jiang B."/>
            <person name="Yang W."/>
            <person name="Lam T.T.-Y."/>
            <person name="Chang Q."/>
            <person name="Ding S."/>
            <person name="Wang X."/>
            <person name="Zhu J."/>
            <person name="Ruan X."/>
            <person name="Zhao L."/>
            <person name="Wei J."/>
            <person name="Que T."/>
            <person name="Du C."/>
            <person name="Cheng J."/>
            <person name="Dai P."/>
            <person name="Han X."/>
            <person name="Huang E."/>
            <person name="Gao Y."/>
            <person name="Liu J."/>
            <person name="Shao H."/>
            <person name="Ye R."/>
            <person name="Li L."/>
            <person name="Wei W."/>
            <person name="Wang X."/>
            <person name="Wang C."/>
            <person name="Yang T."/>
            <person name="Huo Q."/>
            <person name="Li W."/>
            <person name="Guo W."/>
            <person name="Chen H."/>
            <person name="Zhou L."/>
            <person name="Ni X."/>
            <person name="Tian J."/>
            <person name="Zhou Y."/>
            <person name="Sheng Y."/>
            <person name="Liu T."/>
            <person name="Pan Y."/>
            <person name="Xia L."/>
            <person name="Li J."/>
            <person name="Zhao F."/>
            <person name="Cao W."/>
        </authorList>
    </citation>
    <scope>NUCLEOTIDE SEQUENCE</scope>
    <source>
        <strain evidence="1">Dsil-2018</strain>
    </source>
</reference>
<sequence>MFSAEGMKKLRDYSGHNHLVTKLLAEITFKKHVINKKVQAKIKRERQPNLTKVGQACLAVLRDKIAAHGPELAWNRYTKGKPAPLNNVSPIADTEDLHSPKCLQLFGELLKNQVPLTATQREKGRMKTLGQIQNPAWRAERTDRLTASNFRRALHCQTPEGLVKEILLYPRNEVLKQGRREFPRRRYLGRNPRIPFTSTQVSALEAQFAVTRYLSGAQVHSIAVALGLTETRVKIWFQNRRAREKRERQPHDVTEHDSTAAPSAPLRASLAADTVRLTPTLGFDMSRPLHEWLNSPTVLAPSVLETGTTRQFSLNRSGTNFSPPFGYWPGLPVPQWSMQVNSALP</sequence>
<protein>
    <submittedName>
        <fullName evidence="1">Uncharacterized protein</fullName>
    </submittedName>
</protein>
<gene>
    <name evidence="1" type="ORF">HPB49_006585</name>
</gene>
<name>A0ACB8CDS8_DERSI</name>
<dbReference type="EMBL" id="CM023476">
    <property type="protein sequence ID" value="KAH7940833.1"/>
    <property type="molecule type" value="Genomic_DNA"/>
</dbReference>